<comment type="caution">
    <text evidence="1">The sequence shown here is derived from an EMBL/GenBank/DDBJ whole genome shotgun (WGS) entry which is preliminary data.</text>
</comment>
<dbReference type="AlphaFoldDB" id="A0A2C5XQ41"/>
<organism evidence="1 2">
    <name type="scientific">Ophiocordyceps camponoti-rufipedis</name>
    <dbReference type="NCBI Taxonomy" id="2004952"/>
    <lineage>
        <taxon>Eukaryota</taxon>
        <taxon>Fungi</taxon>
        <taxon>Dikarya</taxon>
        <taxon>Ascomycota</taxon>
        <taxon>Pezizomycotina</taxon>
        <taxon>Sordariomycetes</taxon>
        <taxon>Hypocreomycetidae</taxon>
        <taxon>Hypocreales</taxon>
        <taxon>Ophiocordycipitaceae</taxon>
        <taxon>Ophiocordyceps</taxon>
    </lineage>
</organism>
<protein>
    <submittedName>
        <fullName evidence="1">Uncharacterized protein</fullName>
    </submittedName>
</protein>
<sequence length="76" mass="8638">MQRTTRFFLARQFHALANNSKLCGTSRVYEFESNVILYHTMVLTLRDRKVRNLAAAAAQCSAELLIATKHKGLRAN</sequence>
<dbReference type="EMBL" id="NJES01000103">
    <property type="protein sequence ID" value="PHH77809.1"/>
    <property type="molecule type" value="Genomic_DNA"/>
</dbReference>
<name>A0A2C5XQ41_9HYPO</name>
<evidence type="ECO:0000313" key="1">
    <source>
        <dbReference type="EMBL" id="PHH77809.1"/>
    </source>
</evidence>
<reference evidence="1 2" key="1">
    <citation type="submission" date="2017-06" db="EMBL/GenBank/DDBJ databases">
        <title>Ant-infecting Ophiocordyceps genomes reveal a high diversity of potential behavioral manipulation genes and a possible major role for enterotoxins.</title>
        <authorList>
            <person name="De Bekker C."/>
            <person name="Evans H.C."/>
            <person name="Brachmann A."/>
            <person name="Hughes D.P."/>
        </authorList>
    </citation>
    <scope>NUCLEOTIDE SEQUENCE [LARGE SCALE GENOMIC DNA]</scope>
    <source>
        <strain evidence="1 2">Map16</strain>
    </source>
</reference>
<evidence type="ECO:0000313" key="2">
    <source>
        <dbReference type="Proteomes" id="UP000226431"/>
    </source>
</evidence>
<proteinExistence type="predicted"/>
<keyword evidence="2" id="KW-1185">Reference proteome</keyword>
<accession>A0A2C5XQ41</accession>
<dbReference type="Proteomes" id="UP000226431">
    <property type="component" value="Unassembled WGS sequence"/>
</dbReference>
<gene>
    <name evidence="1" type="ORF">CDD80_190</name>
</gene>